<dbReference type="InterPro" id="IPR041489">
    <property type="entry name" value="PDZ_6"/>
</dbReference>
<name>A0A2S8G9I1_9BACT</name>
<dbReference type="PANTHER" id="PTHR22939">
    <property type="entry name" value="SERINE PROTEASE FAMILY S1C HTRA-RELATED"/>
    <property type="match status" value="1"/>
</dbReference>
<dbReference type="Pfam" id="PF13180">
    <property type="entry name" value="PDZ_2"/>
    <property type="match status" value="1"/>
</dbReference>
<dbReference type="InterPro" id="IPR036034">
    <property type="entry name" value="PDZ_sf"/>
</dbReference>
<dbReference type="AlphaFoldDB" id="A0A2S8G9I1"/>
<dbReference type="GO" id="GO:0008236">
    <property type="term" value="F:serine-type peptidase activity"/>
    <property type="evidence" value="ECO:0007669"/>
    <property type="project" value="UniProtKB-KW"/>
</dbReference>
<feature type="coiled-coil region" evidence="2">
    <location>
        <begin position="342"/>
        <end position="369"/>
    </location>
</feature>
<organism evidence="4 5">
    <name type="scientific">Blastopirellula marina</name>
    <dbReference type="NCBI Taxonomy" id="124"/>
    <lineage>
        <taxon>Bacteria</taxon>
        <taxon>Pseudomonadati</taxon>
        <taxon>Planctomycetota</taxon>
        <taxon>Planctomycetia</taxon>
        <taxon>Pirellulales</taxon>
        <taxon>Pirellulaceae</taxon>
        <taxon>Blastopirellula</taxon>
    </lineage>
</organism>
<dbReference type="SMART" id="SM00228">
    <property type="entry name" value="PDZ"/>
    <property type="match status" value="2"/>
</dbReference>
<dbReference type="Proteomes" id="UP000239388">
    <property type="component" value="Unassembled WGS sequence"/>
</dbReference>
<evidence type="ECO:0000256" key="1">
    <source>
        <dbReference type="ARBA" id="ARBA00010541"/>
    </source>
</evidence>
<dbReference type="PANTHER" id="PTHR22939:SF129">
    <property type="entry name" value="SERINE PROTEASE HTRA2, MITOCHONDRIAL"/>
    <property type="match status" value="1"/>
</dbReference>
<feature type="domain" description="PDZ" evidence="3">
    <location>
        <begin position="207"/>
        <end position="271"/>
    </location>
</feature>
<comment type="caution">
    <text evidence="4">The sequence shown here is derived from an EMBL/GenBank/DDBJ whole genome shotgun (WGS) entry which is preliminary data.</text>
</comment>
<dbReference type="PROSITE" id="PS50106">
    <property type="entry name" value="PDZ"/>
    <property type="match status" value="2"/>
</dbReference>
<evidence type="ECO:0000256" key="2">
    <source>
        <dbReference type="SAM" id="Coils"/>
    </source>
</evidence>
<feature type="domain" description="PDZ" evidence="3">
    <location>
        <begin position="70"/>
        <end position="147"/>
    </location>
</feature>
<dbReference type="Gene3D" id="2.30.42.10">
    <property type="match status" value="2"/>
</dbReference>
<comment type="similarity">
    <text evidence="1">Belongs to the peptidase S1C family.</text>
</comment>
<dbReference type="EMBL" id="PUIB01000007">
    <property type="protein sequence ID" value="PQO40960.1"/>
    <property type="molecule type" value="Genomic_DNA"/>
</dbReference>
<dbReference type="InterPro" id="IPR001478">
    <property type="entry name" value="PDZ"/>
</dbReference>
<keyword evidence="2" id="KW-0175">Coiled coil</keyword>
<gene>
    <name evidence="4" type="ORF">C5Y98_05110</name>
</gene>
<dbReference type="SUPFAM" id="SSF50156">
    <property type="entry name" value="PDZ domain-like"/>
    <property type="match status" value="2"/>
</dbReference>
<proteinExistence type="inferred from homology"/>
<evidence type="ECO:0000313" key="5">
    <source>
        <dbReference type="Proteomes" id="UP000239388"/>
    </source>
</evidence>
<protein>
    <recommendedName>
        <fullName evidence="3">PDZ domain-containing protein</fullName>
    </recommendedName>
</protein>
<reference evidence="4 5" key="1">
    <citation type="submission" date="2018-02" db="EMBL/GenBank/DDBJ databases">
        <title>Comparative genomes isolates from brazilian mangrove.</title>
        <authorList>
            <person name="Araujo J.E."/>
            <person name="Taketani R.G."/>
            <person name="Silva M.C.P."/>
            <person name="Loureco M.V."/>
            <person name="Andreote F.D."/>
        </authorList>
    </citation>
    <scope>NUCLEOTIDE SEQUENCE [LARGE SCALE GENOMIC DNA]</scope>
    <source>
        <strain evidence="4 5">NAP PRIS-MGV</strain>
    </source>
</reference>
<accession>A0A2S8G9I1</accession>
<evidence type="ECO:0000313" key="4">
    <source>
        <dbReference type="EMBL" id="PQO40960.1"/>
    </source>
</evidence>
<evidence type="ECO:0000259" key="3">
    <source>
        <dbReference type="PROSITE" id="PS50106"/>
    </source>
</evidence>
<dbReference type="Pfam" id="PF17820">
    <property type="entry name" value="PDZ_6"/>
    <property type="match status" value="1"/>
</dbReference>
<sequence length="373" mass="40197">MIEREVVMRLLTNYGLAVLLGGMLLVSPEMVHAQGALDKLNNLLDRVQNNLQDPPPTAQPPATSAERPFLGAMLDTYESDTDPLLKQQGIIVTEVNPGGPADKAGLKQGDLIASVDGQRFQTLEQLGKWMSGKQPGDKLRLKVIQAGKTSDVEVVLGSQPSDTPIPPPLPQAGQPYDPLGVEGSMPQPEQLPAAAPVAGRRVLGVRVLPVDDQLRAQTGVSVRRGAFVENVSPGGVADQAGIPVGAVIVAYDNRRVDNANELIQMVRSSPDDRWIPVNYYVGSRLESTNLFYGDPRAMPPQPNIPRPSIGEDRPALRLLQNALQGVDVNAAPGGQVVMPEQVESLSRRVRELEQEVRQLREELKALKSGGSDL</sequence>